<evidence type="ECO:0000313" key="10">
    <source>
        <dbReference type="Proteomes" id="UP000694388"/>
    </source>
</evidence>
<dbReference type="Proteomes" id="UP000694388">
    <property type="component" value="Unplaced"/>
</dbReference>
<dbReference type="GO" id="GO:0005525">
    <property type="term" value="F:GTP binding"/>
    <property type="evidence" value="ECO:0007669"/>
    <property type="project" value="UniProtKB-KW"/>
</dbReference>
<dbReference type="GO" id="GO:0003924">
    <property type="term" value="F:GTPase activity"/>
    <property type="evidence" value="ECO:0007669"/>
    <property type="project" value="TreeGrafter"/>
</dbReference>
<dbReference type="PANTHER" id="PTHR21231">
    <property type="entry name" value="XPA-BINDING PROTEIN 1-RELATED"/>
    <property type="match status" value="1"/>
</dbReference>
<evidence type="ECO:0000256" key="7">
    <source>
        <dbReference type="RuleBase" id="RU365059"/>
    </source>
</evidence>
<proteinExistence type="inferred from homology"/>
<dbReference type="GeneTree" id="ENSGT00950000183172"/>
<keyword evidence="10" id="KW-1185">Reference proteome</keyword>
<dbReference type="Pfam" id="PF03029">
    <property type="entry name" value="ATP_bind_1"/>
    <property type="match status" value="1"/>
</dbReference>
<feature type="compositionally biased region" description="Acidic residues" evidence="8">
    <location>
        <begin position="236"/>
        <end position="250"/>
    </location>
</feature>
<dbReference type="OMA" id="LYTHMTV"/>
<name>A0A8C4RBV5_EPTBU</name>
<sequence length="259" mass="29647">MVEHLATLRRVVHVVNLDPAAERFEYPVLADVRELIQVEDVMEDDELALGPNGALVFCMEHLVGNPSWLQEALGETQEDYLLFDCPGQIELYTHLPVMSQLIGWLQNWDFRICVVFLLDSQFMVESFKFLSGVLAALSAMVSLEVPQVNVMTKMDLLSPAAQKEVERFLDPDLYSLMEDSAGAWRSRKFQDLTRAIYELVDDYGLVRFIPLNREQPDTIQEVVQLVDSTLQIGDEEEFREPQEISDEANLEEFLSSQEN</sequence>
<comment type="function">
    <text evidence="7">Small GTPase required for proper nuclear import of RNA polymerase II and III (RNAPII and RNAPIII). May act at an RNAP assembly step prior to nuclear import.</text>
</comment>
<organism evidence="9 10">
    <name type="scientific">Eptatretus burgeri</name>
    <name type="common">Inshore hagfish</name>
    <dbReference type="NCBI Taxonomy" id="7764"/>
    <lineage>
        <taxon>Eukaryota</taxon>
        <taxon>Metazoa</taxon>
        <taxon>Chordata</taxon>
        <taxon>Craniata</taxon>
        <taxon>Vertebrata</taxon>
        <taxon>Cyclostomata</taxon>
        <taxon>Myxini</taxon>
        <taxon>Myxiniformes</taxon>
        <taxon>Myxinidae</taxon>
        <taxon>Eptatretinae</taxon>
        <taxon>Eptatretus</taxon>
    </lineage>
</organism>
<reference evidence="9" key="1">
    <citation type="submission" date="2025-08" db="UniProtKB">
        <authorList>
            <consortium name="Ensembl"/>
        </authorList>
    </citation>
    <scope>IDENTIFICATION</scope>
</reference>
<comment type="function">
    <text evidence="1">Small GTPase required for proper localization of RNA polymerase II (RNAPII). May act at an RNAP assembly step prior to nuclear import.</text>
</comment>
<dbReference type="AlphaFoldDB" id="A0A8C4RBV5"/>
<evidence type="ECO:0000256" key="5">
    <source>
        <dbReference type="ARBA" id="ARBA00022801"/>
    </source>
</evidence>
<evidence type="ECO:0000256" key="4">
    <source>
        <dbReference type="ARBA" id="ARBA00022741"/>
    </source>
</evidence>
<evidence type="ECO:0000256" key="2">
    <source>
        <dbReference type="ARBA" id="ARBA00005290"/>
    </source>
</evidence>
<dbReference type="InterPro" id="IPR004130">
    <property type="entry name" value="Gpn"/>
</dbReference>
<keyword evidence="5 7" id="KW-0378">Hydrolase</keyword>
<evidence type="ECO:0000256" key="6">
    <source>
        <dbReference type="ARBA" id="ARBA00023134"/>
    </source>
</evidence>
<dbReference type="InterPro" id="IPR030228">
    <property type="entry name" value="Gpn3"/>
</dbReference>
<dbReference type="Gene3D" id="3.40.50.300">
    <property type="entry name" value="P-loop containing nucleotide triphosphate hydrolases"/>
    <property type="match status" value="1"/>
</dbReference>
<dbReference type="CDD" id="cd17872">
    <property type="entry name" value="GPN3"/>
    <property type="match status" value="1"/>
</dbReference>
<protein>
    <recommendedName>
        <fullName evidence="3 7">GPN-loop GTPase 3</fullName>
    </recommendedName>
</protein>
<evidence type="ECO:0000256" key="1">
    <source>
        <dbReference type="ARBA" id="ARBA00002411"/>
    </source>
</evidence>
<dbReference type="Ensembl" id="ENSEBUT00000028417.1">
    <property type="protein sequence ID" value="ENSEBUP00000027841.1"/>
    <property type="gene ID" value="ENSEBUG00000017030.1"/>
</dbReference>
<comment type="similarity">
    <text evidence="2 7">Belongs to the GPN-loop GTPase family.</text>
</comment>
<feature type="region of interest" description="Disordered" evidence="8">
    <location>
        <begin position="236"/>
        <end position="259"/>
    </location>
</feature>
<evidence type="ECO:0000313" key="9">
    <source>
        <dbReference type="Ensembl" id="ENSEBUP00000027841.1"/>
    </source>
</evidence>
<evidence type="ECO:0000256" key="3">
    <source>
        <dbReference type="ARBA" id="ARBA00014587"/>
    </source>
</evidence>
<dbReference type="SUPFAM" id="SSF52540">
    <property type="entry name" value="P-loop containing nucleoside triphosphate hydrolases"/>
    <property type="match status" value="1"/>
</dbReference>
<evidence type="ECO:0000256" key="8">
    <source>
        <dbReference type="SAM" id="MobiDB-lite"/>
    </source>
</evidence>
<accession>A0A8C4RBV5</accession>
<dbReference type="FunFam" id="3.40.50.300:FF:000616">
    <property type="entry name" value="GPN-loop GTPase 3"/>
    <property type="match status" value="1"/>
</dbReference>
<dbReference type="InterPro" id="IPR027417">
    <property type="entry name" value="P-loop_NTPase"/>
</dbReference>
<reference evidence="9" key="2">
    <citation type="submission" date="2025-09" db="UniProtKB">
        <authorList>
            <consortium name="Ensembl"/>
        </authorList>
    </citation>
    <scope>IDENTIFICATION</scope>
</reference>
<dbReference type="PANTHER" id="PTHR21231:SF7">
    <property type="entry name" value="GPN-LOOP GTPASE 3"/>
    <property type="match status" value="1"/>
</dbReference>
<comment type="subunit">
    <text evidence="7">Binds to RNA polymerase II (RNAPII).</text>
</comment>
<keyword evidence="6 7" id="KW-0342">GTP-binding</keyword>
<keyword evidence="4 7" id="KW-0547">Nucleotide-binding</keyword>